<protein>
    <recommendedName>
        <fullName evidence="3">FilE C-terminal domain-containing protein</fullName>
    </recommendedName>
</protein>
<accession>S3MSE9</accession>
<evidence type="ECO:0000259" key="3">
    <source>
        <dbReference type="Pfam" id="PF22881"/>
    </source>
</evidence>
<keyword evidence="5" id="KW-1185">Reference proteome</keyword>
<comment type="caution">
    <text evidence="4">The sequence shown here is derived from an EMBL/GenBank/DDBJ whole genome shotgun (WGS) entry which is preliminary data.</text>
</comment>
<feature type="signal peptide" evidence="2">
    <location>
        <begin position="1"/>
        <end position="28"/>
    </location>
</feature>
<dbReference type="OrthoDB" id="6711556at2"/>
<proteinExistence type="predicted"/>
<organism evidence="4 5">
    <name type="scientific">Acinetobacter rudis CIP 110305</name>
    <dbReference type="NCBI Taxonomy" id="421052"/>
    <lineage>
        <taxon>Bacteria</taxon>
        <taxon>Pseudomonadati</taxon>
        <taxon>Pseudomonadota</taxon>
        <taxon>Gammaproteobacteria</taxon>
        <taxon>Moraxellales</taxon>
        <taxon>Moraxellaceae</taxon>
        <taxon>Acinetobacter</taxon>
    </lineage>
</organism>
<dbReference type="NCBIfam" id="NF033645">
    <property type="entry name" value="pilus_FilE"/>
    <property type="match status" value="1"/>
</dbReference>
<dbReference type="EMBL" id="ATGI01000036">
    <property type="protein sequence ID" value="EPF70755.1"/>
    <property type="molecule type" value="Genomic_DNA"/>
</dbReference>
<feature type="region of interest" description="Disordered" evidence="1">
    <location>
        <begin position="46"/>
        <end position="75"/>
    </location>
</feature>
<dbReference type="STRING" id="632955.GCA_000829675_03280"/>
<feature type="domain" description="FilE C-terminal" evidence="3">
    <location>
        <begin position="291"/>
        <end position="455"/>
    </location>
</feature>
<reference evidence="4 5" key="1">
    <citation type="submission" date="2013-06" db="EMBL/GenBank/DDBJ databases">
        <title>The Genome Sequence of Acinetobacter rudis CIP 110305.</title>
        <authorList>
            <consortium name="The Broad Institute Genome Sequencing Platform"/>
            <consortium name="The Broad Institute Genome Sequencing Center for Infectious Disease"/>
            <person name="Cerqueira G."/>
            <person name="Feldgarden M."/>
            <person name="Courvalin P."/>
            <person name="Perichon B."/>
            <person name="Grillot-Courvalin C."/>
            <person name="Clermont D."/>
            <person name="Rocha E."/>
            <person name="Yoon E.-J."/>
            <person name="Nemec A."/>
            <person name="Young S.K."/>
            <person name="Zeng Q."/>
            <person name="Gargeya S."/>
            <person name="Fitzgerald M."/>
            <person name="Abouelleil A."/>
            <person name="Alvarado L."/>
            <person name="Berlin A.M."/>
            <person name="Chapman S.B."/>
            <person name="Dewar J."/>
            <person name="Goldberg J."/>
            <person name="Griggs A."/>
            <person name="Gujja S."/>
            <person name="Hansen M."/>
            <person name="Howarth C."/>
            <person name="Imamovic A."/>
            <person name="Larimer J."/>
            <person name="McCowan C."/>
            <person name="Murphy C."/>
            <person name="Pearson M."/>
            <person name="Priest M."/>
            <person name="Roberts A."/>
            <person name="Saif S."/>
            <person name="Shea T."/>
            <person name="Sykes S."/>
            <person name="Wortman J."/>
            <person name="Nusbaum C."/>
            <person name="Birren B."/>
        </authorList>
    </citation>
    <scope>NUCLEOTIDE SEQUENCE [LARGE SCALE GENOMIC DNA]</scope>
    <source>
        <strain evidence="4 5">CIP 110305</strain>
    </source>
</reference>
<name>S3MSE9_9GAMM</name>
<dbReference type="InterPro" id="IPR055226">
    <property type="entry name" value="FilE_C"/>
</dbReference>
<dbReference type="AlphaFoldDB" id="S3MSE9"/>
<gene>
    <name evidence="4" type="ORF">F945_02999</name>
</gene>
<dbReference type="Pfam" id="PF22881">
    <property type="entry name" value="FilE_C"/>
    <property type="match status" value="1"/>
</dbReference>
<feature type="chain" id="PRO_5004512220" description="FilE C-terminal domain-containing protein" evidence="2">
    <location>
        <begin position="29"/>
        <end position="455"/>
    </location>
</feature>
<dbReference type="eggNOG" id="ENOG5033TW3">
    <property type="taxonomic scope" value="Bacteria"/>
</dbReference>
<sequence>MLRKIPWLAKLMMLGSVGLYSWSAPSFANFYTVIGPDGRPIVIQDQRKTQQMKVSPNTTAPAQTQGNTGDSAPDPVVIEKSSIEKTSHAEPRVENTKLTEAPKLPVEKAAISQPKAEINHVKTDTVKVVPLEKNQGTITQPERSQIVPDQLQHSPQIKSHQIDNKANPQQMLPSDVKSTAPITTQPKIVEEAPKVALPIGTTQESVAKVSQAEPATQPSVTPETRSAVVEIDGVQYVNSEYLEEREFNIEGKKRFYVMPEVSSGGGHNIHTVEREKGVSKSFLDRLWKKTDESAEAVVLSVNYQRLAQEDVVAALEQSCFQGSKLTKAKTLGAKNSEVGYWPVAPIKEKFAYEVAKLEHSVHNILLTSYASSKKSPQYYWPFVVFLDEKGCVIEGVSGFKTAKVEENAIHQAHMEGVLRKPEHAVYLFMTPLESALDVEGMALSNQGQIKLTVIE</sequence>
<evidence type="ECO:0000313" key="4">
    <source>
        <dbReference type="EMBL" id="EPF70755.1"/>
    </source>
</evidence>
<keyword evidence="2" id="KW-0732">Signal</keyword>
<feature type="compositionally biased region" description="Polar residues" evidence="1">
    <location>
        <begin position="49"/>
        <end position="70"/>
    </location>
</feature>
<dbReference type="Proteomes" id="UP000014568">
    <property type="component" value="Unassembled WGS sequence"/>
</dbReference>
<dbReference type="InterPro" id="IPR049782">
    <property type="entry name" value="FilE-like"/>
</dbReference>
<evidence type="ECO:0000256" key="1">
    <source>
        <dbReference type="SAM" id="MobiDB-lite"/>
    </source>
</evidence>
<dbReference type="RefSeq" id="WP_016657374.1">
    <property type="nucleotide sequence ID" value="NZ_KE340354.1"/>
</dbReference>
<dbReference type="HOGENOM" id="CLU_044038_1_0_6"/>
<dbReference type="PATRIC" id="fig|421052.3.peg.2930"/>
<feature type="region of interest" description="Disordered" evidence="1">
    <location>
        <begin position="137"/>
        <end position="158"/>
    </location>
</feature>
<evidence type="ECO:0000313" key="5">
    <source>
        <dbReference type="Proteomes" id="UP000014568"/>
    </source>
</evidence>
<evidence type="ECO:0000256" key="2">
    <source>
        <dbReference type="SAM" id="SignalP"/>
    </source>
</evidence>